<reference evidence="2 3" key="1">
    <citation type="submission" date="2020-08" db="EMBL/GenBank/DDBJ databases">
        <authorList>
            <person name="Koutsovoulos G."/>
            <person name="Danchin GJ E."/>
        </authorList>
    </citation>
    <scope>NUCLEOTIDE SEQUENCE [LARGE SCALE GENOMIC DNA]</scope>
</reference>
<sequence length="309" mass="35976">MSPHFYFNKSGEGGALETLEVTLITTYFSINIKNSIDKLDSLGGYYLTTFIKDLENKIEINYKLYLEKTILILNSKIEENIKLMQKSTSSSSKKNKKSKGKNVSSSSIQAPDTTSELVAANEENRRLRDKINREIENFENISKKGLSPEYSSGDKIMMNIDNEKDNIEILHINEVKKLLIEENKPLKKSTSNGFANEFYKLNDEKMKNVKTRMRKLLGNENMFIKLEIEFPVQMRIGKTNYILIYLRLNLSDKDKLKSSTLEDLREYFRINFEILRYDLKNISGPVPSSCFLNLFRHYPKSIRTHFLIF</sequence>
<comment type="caution">
    <text evidence="2">The sequence shown here is derived from an EMBL/GenBank/DDBJ whole genome shotgun (WGS) entry which is preliminary data.</text>
</comment>
<protein>
    <submittedName>
        <fullName evidence="2">Uncharacterized protein</fullName>
    </submittedName>
</protein>
<name>A0A6V7VGF6_MELEN</name>
<evidence type="ECO:0000313" key="2">
    <source>
        <dbReference type="EMBL" id="CAD2174035.1"/>
    </source>
</evidence>
<dbReference type="EMBL" id="CAJEWN010000228">
    <property type="protein sequence ID" value="CAD2174035.1"/>
    <property type="molecule type" value="Genomic_DNA"/>
</dbReference>
<organism evidence="2 3">
    <name type="scientific">Meloidogyne enterolobii</name>
    <name type="common">Root-knot nematode worm</name>
    <name type="synonym">Meloidogyne mayaguensis</name>
    <dbReference type="NCBI Taxonomy" id="390850"/>
    <lineage>
        <taxon>Eukaryota</taxon>
        <taxon>Metazoa</taxon>
        <taxon>Ecdysozoa</taxon>
        <taxon>Nematoda</taxon>
        <taxon>Chromadorea</taxon>
        <taxon>Rhabditida</taxon>
        <taxon>Tylenchina</taxon>
        <taxon>Tylenchomorpha</taxon>
        <taxon>Tylenchoidea</taxon>
        <taxon>Meloidogynidae</taxon>
        <taxon>Meloidogyninae</taxon>
        <taxon>Meloidogyne</taxon>
    </lineage>
</organism>
<evidence type="ECO:0000313" key="3">
    <source>
        <dbReference type="Proteomes" id="UP000580250"/>
    </source>
</evidence>
<gene>
    <name evidence="2" type="ORF">MENT_LOCUS25681</name>
</gene>
<dbReference type="Proteomes" id="UP000580250">
    <property type="component" value="Unassembled WGS sequence"/>
</dbReference>
<feature type="region of interest" description="Disordered" evidence="1">
    <location>
        <begin position="85"/>
        <end position="121"/>
    </location>
</feature>
<dbReference type="AlphaFoldDB" id="A0A6V7VGF6"/>
<proteinExistence type="predicted"/>
<accession>A0A6V7VGF6</accession>
<evidence type="ECO:0000256" key="1">
    <source>
        <dbReference type="SAM" id="MobiDB-lite"/>
    </source>
</evidence>